<feature type="transmembrane region" description="Helical" evidence="1">
    <location>
        <begin position="40"/>
        <end position="57"/>
    </location>
</feature>
<gene>
    <name evidence="2" type="ORF">DFP90_104113</name>
</gene>
<dbReference type="InterPro" id="IPR007352">
    <property type="entry name" value="DUF420"/>
</dbReference>
<feature type="transmembrane region" description="Helical" evidence="1">
    <location>
        <begin position="119"/>
        <end position="138"/>
    </location>
</feature>
<dbReference type="InterPro" id="IPR013833">
    <property type="entry name" value="Cyt_c_oxidase_su3_a-hlx"/>
</dbReference>
<sequence>MEIQDLAHFQAFCNALSLVLLTVAYFFIRSGRREAHKRTMIGAITVSAIFLASYLTYHYHIGQTPFSGEGFIRPVYFTILIIHILAAVICLPMIITTILRAWKKRFDRHKAIARYTLPLWLFVCVSGLVVYAMAFHIYPPSA</sequence>
<dbReference type="PANTHER" id="PTHR37692:SF1">
    <property type="entry name" value="DUF420 DOMAIN-CONTAINING PROTEIN"/>
    <property type="match status" value="1"/>
</dbReference>
<accession>A0A3D9HNG4</accession>
<keyword evidence="3" id="KW-1185">Reference proteome</keyword>
<evidence type="ECO:0000313" key="2">
    <source>
        <dbReference type="EMBL" id="RED50841.1"/>
    </source>
</evidence>
<dbReference type="PANTHER" id="PTHR37692">
    <property type="entry name" value="HYPOTHETICAL MEMBRANE SPANNING PROTEIN"/>
    <property type="match status" value="1"/>
</dbReference>
<comment type="caution">
    <text evidence="2">The sequence shown here is derived from an EMBL/GenBank/DDBJ whole genome shotgun (WGS) entry which is preliminary data.</text>
</comment>
<dbReference type="RefSeq" id="WP_181905314.1">
    <property type="nucleotide sequence ID" value="NZ_QRDW01000004.1"/>
</dbReference>
<keyword evidence="1" id="KW-0812">Transmembrane</keyword>
<dbReference type="GO" id="GO:0016020">
    <property type="term" value="C:membrane"/>
    <property type="evidence" value="ECO:0007669"/>
    <property type="project" value="InterPro"/>
</dbReference>
<feature type="transmembrane region" description="Helical" evidence="1">
    <location>
        <begin position="77"/>
        <end position="99"/>
    </location>
</feature>
<dbReference type="GO" id="GO:0022904">
    <property type="term" value="P:respiratory electron transport chain"/>
    <property type="evidence" value="ECO:0007669"/>
    <property type="project" value="InterPro"/>
</dbReference>
<feature type="transmembrane region" description="Helical" evidence="1">
    <location>
        <begin position="6"/>
        <end position="28"/>
    </location>
</feature>
<dbReference type="Pfam" id="PF04238">
    <property type="entry name" value="DUF420"/>
    <property type="match status" value="1"/>
</dbReference>
<dbReference type="Proteomes" id="UP000256845">
    <property type="component" value="Unassembled WGS sequence"/>
</dbReference>
<dbReference type="EMBL" id="QRDW01000004">
    <property type="protein sequence ID" value="RED50841.1"/>
    <property type="molecule type" value="Genomic_DNA"/>
</dbReference>
<keyword evidence="1" id="KW-1133">Transmembrane helix</keyword>
<name>A0A3D9HNG4_9PROT</name>
<dbReference type="AlphaFoldDB" id="A0A3D9HNG4"/>
<evidence type="ECO:0000256" key="1">
    <source>
        <dbReference type="SAM" id="Phobius"/>
    </source>
</evidence>
<dbReference type="GO" id="GO:0004129">
    <property type="term" value="F:cytochrome-c oxidase activity"/>
    <property type="evidence" value="ECO:0007669"/>
    <property type="project" value="InterPro"/>
</dbReference>
<proteinExistence type="predicted"/>
<keyword evidence="1" id="KW-0472">Membrane</keyword>
<evidence type="ECO:0000313" key="3">
    <source>
        <dbReference type="Proteomes" id="UP000256845"/>
    </source>
</evidence>
<organism evidence="2 3">
    <name type="scientific">Aestuariispira insulae</name>
    <dbReference type="NCBI Taxonomy" id="1461337"/>
    <lineage>
        <taxon>Bacteria</taxon>
        <taxon>Pseudomonadati</taxon>
        <taxon>Pseudomonadota</taxon>
        <taxon>Alphaproteobacteria</taxon>
        <taxon>Rhodospirillales</taxon>
        <taxon>Kiloniellaceae</taxon>
        <taxon>Aestuariispira</taxon>
    </lineage>
</organism>
<reference evidence="2 3" key="1">
    <citation type="submission" date="2018-07" db="EMBL/GenBank/DDBJ databases">
        <title>Genomic Encyclopedia of Type Strains, Phase III (KMG-III): the genomes of soil and plant-associated and newly described type strains.</title>
        <authorList>
            <person name="Whitman W."/>
        </authorList>
    </citation>
    <scope>NUCLEOTIDE SEQUENCE [LARGE SCALE GENOMIC DNA]</scope>
    <source>
        <strain evidence="2 3">CECT 8488</strain>
    </source>
</reference>
<protein>
    <submittedName>
        <fullName evidence="2">Putative membrane protein</fullName>
    </submittedName>
</protein>
<dbReference type="Gene3D" id="1.20.120.80">
    <property type="entry name" value="Cytochrome c oxidase, subunit III, four-helix bundle"/>
    <property type="match status" value="1"/>
</dbReference>